<organism evidence="3 4">
    <name type="scientific">Hymenobacter negativus</name>
    <dbReference type="NCBI Taxonomy" id="2795026"/>
    <lineage>
        <taxon>Bacteria</taxon>
        <taxon>Pseudomonadati</taxon>
        <taxon>Bacteroidota</taxon>
        <taxon>Cytophagia</taxon>
        <taxon>Cytophagales</taxon>
        <taxon>Hymenobacteraceae</taxon>
        <taxon>Hymenobacter</taxon>
    </lineage>
</organism>
<accession>A0ABS3QND5</accession>
<feature type="region of interest" description="Disordered" evidence="1">
    <location>
        <begin position="245"/>
        <end position="272"/>
    </location>
</feature>
<evidence type="ECO:0000256" key="2">
    <source>
        <dbReference type="SAM" id="SignalP"/>
    </source>
</evidence>
<keyword evidence="2" id="KW-0732">Signal</keyword>
<comment type="caution">
    <text evidence="3">The sequence shown here is derived from an EMBL/GenBank/DDBJ whole genome shotgun (WGS) entry which is preliminary data.</text>
</comment>
<reference evidence="3 4" key="1">
    <citation type="submission" date="2021-03" db="EMBL/GenBank/DDBJ databases">
        <authorList>
            <person name="Kim M.K."/>
        </authorList>
    </citation>
    <scope>NUCLEOTIDE SEQUENCE [LARGE SCALE GENOMIC DNA]</scope>
    <source>
        <strain evidence="3 4">BT442</strain>
    </source>
</reference>
<feature type="chain" id="PRO_5046936664" evidence="2">
    <location>
        <begin position="28"/>
        <end position="473"/>
    </location>
</feature>
<evidence type="ECO:0000256" key="1">
    <source>
        <dbReference type="SAM" id="MobiDB-lite"/>
    </source>
</evidence>
<evidence type="ECO:0000313" key="4">
    <source>
        <dbReference type="Proteomes" id="UP000664369"/>
    </source>
</evidence>
<keyword evidence="4" id="KW-1185">Reference proteome</keyword>
<dbReference type="RefSeq" id="WP_208178062.1">
    <property type="nucleotide sequence ID" value="NZ_JAGETZ010000016.1"/>
</dbReference>
<dbReference type="Proteomes" id="UP000664369">
    <property type="component" value="Unassembled WGS sequence"/>
</dbReference>
<sequence length="473" mass="48895">MKTPSPSTWNLQLLLALLLAFTSTARAQDMPLMFDGLAGSLAMNDLLFATTTGRIARDKAGAATATAKSLAYVPSAALKQKTVQGYVDRLKTKNPAASQAVASTFGPGKYDYGKVYKGLIEGYNLRENDAVDAMTAYIVLGWMIVNNVQDDKAVTAAMVQGARAQVAPLLASNAKLAAPGVAAQVGEEMKLQSVIVQGGWQSAVKAGTLPAYRQGTASLFKTQYGLDLSQLKLTPQGFVAKNASTTASKPATSGTTSTTAVASTATPATASGSGLAAGAQWFFRAVSSGSGGISFEPVALLANGQYVDLGSDPLEAVNLTADKAKRPAAWGSWRKNGGTFVLTDYKGRPASYTLGSGSWFPAYPAGAVPLKRAYQNASGGSVGVATSLVISKIQFLDGTHFQEGKDAGIISSNAAGGSKRSGSGTYRLQGHTLTLTYADGRTVRKSFALGAAGTPAHPDSKLIFIGGDAYTDE</sequence>
<name>A0ABS3QND5_9BACT</name>
<dbReference type="EMBL" id="JAGETZ010000016">
    <property type="protein sequence ID" value="MBO2012294.1"/>
    <property type="molecule type" value="Genomic_DNA"/>
</dbReference>
<protein>
    <submittedName>
        <fullName evidence="3">Uncharacterized protein</fullName>
    </submittedName>
</protein>
<gene>
    <name evidence="3" type="ORF">J4E00_24725</name>
</gene>
<feature type="signal peptide" evidence="2">
    <location>
        <begin position="1"/>
        <end position="27"/>
    </location>
</feature>
<proteinExistence type="predicted"/>
<evidence type="ECO:0000313" key="3">
    <source>
        <dbReference type="EMBL" id="MBO2012294.1"/>
    </source>
</evidence>